<dbReference type="STRING" id="6313.A0A0K0CUP1"/>
<dbReference type="WBParaSite" id="ACAC_0000095801-mRNA-1">
    <property type="protein sequence ID" value="ACAC_0000095801-mRNA-1"/>
    <property type="gene ID" value="ACAC_0000095801"/>
</dbReference>
<feature type="region of interest" description="Disordered" evidence="1">
    <location>
        <begin position="109"/>
        <end position="140"/>
    </location>
</feature>
<sequence length="198" mass="22433">MAEIIVHDTHLQFHCSTSQTMARGAFYERLIKSVKHSLYKVLQKKVPTEVELETLIVEIEGSLNNRPLTYIEEEPSDPVILRPIDFIQLNSMQCKKPLNVLIPLEVRETGQQQAPDTEGNTTNPPNENSKEAEQNLAETTTTFRPRTHANTTALALKIAHDSPPRENQKCEKAPKKNPLIENLVFTFIPIACIFFTSK</sequence>
<proteinExistence type="predicted"/>
<evidence type="ECO:0000256" key="1">
    <source>
        <dbReference type="SAM" id="MobiDB-lite"/>
    </source>
</evidence>
<dbReference type="Proteomes" id="UP000035642">
    <property type="component" value="Unassembled WGS sequence"/>
</dbReference>
<reference evidence="2" key="1">
    <citation type="submission" date="2012-09" db="EMBL/GenBank/DDBJ databases">
        <authorList>
            <person name="Martin A.A."/>
        </authorList>
    </citation>
    <scope>NUCLEOTIDE SEQUENCE</scope>
</reference>
<dbReference type="AlphaFoldDB" id="A0A0K0CUP1"/>
<evidence type="ECO:0000313" key="2">
    <source>
        <dbReference type="Proteomes" id="UP000035642"/>
    </source>
</evidence>
<keyword evidence="2" id="KW-1185">Reference proteome</keyword>
<feature type="compositionally biased region" description="Low complexity" evidence="1">
    <location>
        <begin position="117"/>
        <end position="127"/>
    </location>
</feature>
<evidence type="ECO:0000313" key="3">
    <source>
        <dbReference type="WBParaSite" id="ACAC_0000095801-mRNA-1"/>
    </source>
</evidence>
<name>A0A0K0CUP1_ANGCA</name>
<protein>
    <submittedName>
        <fullName evidence="3">Cytokin_check_N domain-containing protein</fullName>
    </submittedName>
</protein>
<reference evidence="3" key="2">
    <citation type="submission" date="2017-02" db="UniProtKB">
        <authorList>
            <consortium name="WormBaseParasite"/>
        </authorList>
    </citation>
    <scope>IDENTIFICATION</scope>
</reference>
<accession>A0A0K0CUP1</accession>
<organism evidence="2 3">
    <name type="scientific">Angiostrongylus cantonensis</name>
    <name type="common">Rat lungworm</name>
    <dbReference type="NCBI Taxonomy" id="6313"/>
    <lineage>
        <taxon>Eukaryota</taxon>
        <taxon>Metazoa</taxon>
        <taxon>Ecdysozoa</taxon>
        <taxon>Nematoda</taxon>
        <taxon>Chromadorea</taxon>
        <taxon>Rhabditida</taxon>
        <taxon>Rhabditina</taxon>
        <taxon>Rhabditomorpha</taxon>
        <taxon>Strongyloidea</taxon>
        <taxon>Metastrongylidae</taxon>
        <taxon>Angiostrongylus</taxon>
    </lineage>
</organism>